<keyword evidence="7" id="KW-1185">Reference proteome</keyword>
<feature type="region of interest" description="Disordered" evidence="5">
    <location>
        <begin position="578"/>
        <end position="634"/>
    </location>
</feature>
<accession>A0A670JPI2</accession>
<name>A0A670JPI2_PODMU</name>
<reference evidence="6" key="3">
    <citation type="submission" date="2025-09" db="UniProtKB">
        <authorList>
            <consortium name="Ensembl"/>
        </authorList>
    </citation>
    <scope>IDENTIFICATION</scope>
</reference>
<dbReference type="GO" id="GO:0005737">
    <property type="term" value="C:cytoplasm"/>
    <property type="evidence" value="ECO:0007669"/>
    <property type="project" value="TreeGrafter"/>
</dbReference>
<evidence type="ECO:0000256" key="1">
    <source>
        <dbReference type="ARBA" id="ARBA00003056"/>
    </source>
</evidence>
<dbReference type="PANTHER" id="PTHR13601:SF2">
    <property type="entry name" value="GAMETOGENETIN-BINDING PROTEIN 2"/>
    <property type="match status" value="1"/>
</dbReference>
<dbReference type="GO" id="GO:0005634">
    <property type="term" value="C:nucleus"/>
    <property type="evidence" value="ECO:0007669"/>
    <property type="project" value="TreeGrafter"/>
</dbReference>
<evidence type="ECO:0000313" key="7">
    <source>
        <dbReference type="Proteomes" id="UP000472272"/>
    </source>
</evidence>
<dbReference type="InterPro" id="IPR026073">
    <property type="entry name" value="GGNBP2"/>
</dbReference>
<feature type="coiled-coil region" evidence="4">
    <location>
        <begin position="406"/>
        <end position="439"/>
    </location>
</feature>
<feature type="compositionally biased region" description="Basic and acidic residues" evidence="5">
    <location>
        <begin position="621"/>
        <end position="634"/>
    </location>
</feature>
<evidence type="ECO:0000256" key="5">
    <source>
        <dbReference type="SAM" id="MobiDB-lite"/>
    </source>
</evidence>
<dbReference type="GeneTree" id="ENSGT00390000009552"/>
<organism evidence="6 7">
    <name type="scientific">Podarcis muralis</name>
    <name type="common">Wall lizard</name>
    <name type="synonym">Lacerta muralis</name>
    <dbReference type="NCBI Taxonomy" id="64176"/>
    <lineage>
        <taxon>Eukaryota</taxon>
        <taxon>Metazoa</taxon>
        <taxon>Chordata</taxon>
        <taxon>Craniata</taxon>
        <taxon>Vertebrata</taxon>
        <taxon>Euteleostomi</taxon>
        <taxon>Lepidosauria</taxon>
        <taxon>Squamata</taxon>
        <taxon>Bifurcata</taxon>
        <taxon>Unidentata</taxon>
        <taxon>Episquamata</taxon>
        <taxon>Laterata</taxon>
        <taxon>Lacertibaenia</taxon>
        <taxon>Lacertidae</taxon>
        <taxon>Podarcis</taxon>
    </lineage>
</organism>
<protein>
    <recommendedName>
        <fullName evidence="2">Gametogenetin-binding protein 2</fullName>
    </recommendedName>
    <alternativeName>
        <fullName evidence="3">Protein ZNF403</fullName>
    </alternativeName>
</protein>
<dbReference type="Ensembl" id="ENSPMRT00000027393.1">
    <property type="protein sequence ID" value="ENSPMRP00000025810.1"/>
    <property type="gene ID" value="ENSPMRG00000016703.1"/>
</dbReference>
<comment type="function">
    <text evidence="1">May be involved in spermatogenesis.</text>
</comment>
<evidence type="ECO:0000256" key="2">
    <source>
        <dbReference type="ARBA" id="ARBA00019230"/>
    </source>
</evidence>
<dbReference type="PANTHER" id="PTHR13601">
    <property type="entry name" value="GAMETOGENETIN-BINDING PROTEIN 2"/>
    <property type="match status" value="1"/>
</dbReference>
<dbReference type="AlphaFoldDB" id="A0A670JPI2"/>
<feature type="compositionally biased region" description="Basic residues" evidence="5">
    <location>
        <begin position="582"/>
        <end position="592"/>
    </location>
</feature>
<sequence length="746" mass="84699">MPNHPMRQGRLSFPLVVKVRWRNQSLHLLAWGLAVFQARSWEEEARVAASAEMARLVAVCRDGEEEFPFERRQIPLYIDDTLTMVMEFPDNVLNLDGHQNSGAQLKQFIQRHSMLKQQDLNIAMMVTSREVLSALSQLVPCVGCRRSVERLFSQLVESGNPALEPLTVGSKGVLSVTPSCMRDAKKLYTLFYVHGSKLNEMIDAIPKSKKNKRCQLHSLDTHKPKPLGGCWMDVWELMSQECRDEVVLIDSSCLLETLETYLRKHRFCTDCKNKVLRAYTILIGELDCSKEKGYCAALYEGLRCCPHERHIHVCCETDFIAHLLGRAEPEFAGGYERRERHAKTIDIAQEEVLTCLGIHLYERLHRIWQKLRAEEQTWQMLFYLGVDALRKSFEMAVERVQGISRLEQLCEEFSEEERVRELKQEKKRQKRKNRRKNKCACEIPAPLQGVEEKERSQEKENFLESGCKACGSTEERDSCIEVIVTNENTSCTCPTAGTLLGSPKIKKGLSAHCNGSDCGYSSSMEGSETGSREGSDIACTEGICNHDENGDDPCLHRCEDKEEDGDSCVECWANSEDNNMKGKSKKKKKKSKKGEAEHIQKLSSCAIDPSSHESSGNAMHTEFHRDKTKDPHTDTCCRAEKGGQPWLEHRKTALSCAELPEAASAPDSGKGAKSLVELLDESECTSDEEIFISQDEIQSFMANNKSFYSNREQYRQHLKEKFNKYCRLNDHRRPVCSGWLTTAGAN</sequence>
<keyword evidence="4" id="KW-0175">Coiled coil</keyword>
<dbReference type="Proteomes" id="UP000472272">
    <property type="component" value="Chromosome 15"/>
</dbReference>
<evidence type="ECO:0000256" key="4">
    <source>
        <dbReference type="SAM" id="Coils"/>
    </source>
</evidence>
<proteinExistence type="predicted"/>
<reference evidence="6 7" key="1">
    <citation type="journal article" date="2019" name="Proc. Natl. Acad. Sci. U.S.A.">
        <title>Regulatory changes in pterin and carotenoid genes underlie balanced color polymorphisms in the wall lizard.</title>
        <authorList>
            <person name="Andrade P."/>
            <person name="Pinho C."/>
            <person name="Perez I de Lanuza G."/>
            <person name="Afonso S."/>
            <person name="Brejcha J."/>
            <person name="Rubin C.J."/>
            <person name="Wallerman O."/>
            <person name="Pereira P."/>
            <person name="Sabatino S.J."/>
            <person name="Bellati A."/>
            <person name="Pellitteri-Rosa D."/>
            <person name="Bosakova Z."/>
            <person name="Bunikis I."/>
            <person name="Carretero M.A."/>
            <person name="Feiner N."/>
            <person name="Marsik P."/>
            <person name="Pauperio F."/>
            <person name="Salvi D."/>
            <person name="Soler L."/>
            <person name="While G.M."/>
            <person name="Uller T."/>
            <person name="Font E."/>
            <person name="Andersson L."/>
            <person name="Carneiro M."/>
        </authorList>
    </citation>
    <scope>NUCLEOTIDE SEQUENCE</scope>
</reference>
<evidence type="ECO:0000256" key="3">
    <source>
        <dbReference type="ARBA" id="ARBA00031743"/>
    </source>
</evidence>
<reference evidence="6" key="2">
    <citation type="submission" date="2025-08" db="UniProtKB">
        <authorList>
            <consortium name="Ensembl"/>
        </authorList>
    </citation>
    <scope>IDENTIFICATION</scope>
</reference>
<evidence type="ECO:0000313" key="6">
    <source>
        <dbReference type="Ensembl" id="ENSPMRP00000025810.1"/>
    </source>
</evidence>
<gene>
    <name evidence="6" type="primary">GGNBP2</name>
</gene>